<evidence type="ECO:0008006" key="4">
    <source>
        <dbReference type="Google" id="ProtNLM"/>
    </source>
</evidence>
<dbReference type="PANTHER" id="PTHR42941">
    <property type="entry name" value="SLL1037 PROTEIN"/>
    <property type="match status" value="1"/>
</dbReference>
<gene>
    <name evidence="2" type="ORF">DSM104443_03562</name>
</gene>
<reference evidence="2 3" key="1">
    <citation type="submission" date="2020-04" db="EMBL/GenBank/DDBJ databases">
        <title>Usitatibacter rugosus gen. nov., sp. nov. and Usitatibacter palustris sp. nov., novel members of Usitatibacteraceae fam. nov. within the order Nitrosomonadales isolated from soil.</title>
        <authorList>
            <person name="Huber K.J."/>
            <person name="Neumann-Schaal M."/>
            <person name="Geppert A."/>
            <person name="Luckner M."/>
            <person name="Wanner G."/>
            <person name="Overmann J."/>
        </authorList>
    </citation>
    <scope>NUCLEOTIDE SEQUENCE [LARGE SCALE GENOMIC DNA]</scope>
    <source>
        <strain evidence="2 3">0125_3</strain>
    </source>
</reference>
<keyword evidence="3" id="KW-1185">Reference proteome</keyword>
<organism evidence="2 3">
    <name type="scientific">Usitatibacter rugosus</name>
    <dbReference type="NCBI Taxonomy" id="2732067"/>
    <lineage>
        <taxon>Bacteria</taxon>
        <taxon>Pseudomonadati</taxon>
        <taxon>Pseudomonadota</taxon>
        <taxon>Betaproteobacteria</taxon>
        <taxon>Nitrosomonadales</taxon>
        <taxon>Usitatibacteraceae</taxon>
        <taxon>Usitatibacter</taxon>
    </lineage>
</organism>
<dbReference type="Pfam" id="PF16868">
    <property type="entry name" value="NMT1_3"/>
    <property type="match status" value="1"/>
</dbReference>
<keyword evidence="1" id="KW-0732">Signal</keyword>
<dbReference type="CDD" id="cd13569">
    <property type="entry name" value="PBP2_TAXI_TRAP_like_1"/>
    <property type="match status" value="1"/>
</dbReference>
<evidence type="ECO:0000313" key="2">
    <source>
        <dbReference type="EMBL" id="QJR12476.1"/>
    </source>
</evidence>
<dbReference type="SUPFAM" id="SSF53850">
    <property type="entry name" value="Periplasmic binding protein-like II"/>
    <property type="match status" value="1"/>
</dbReference>
<dbReference type="InterPro" id="IPR011852">
    <property type="entry name" value="TRAP_TAXI"/>
</dbReference>
<name>A0A6M4GZ08_9PROT</name>
<dbReference type="PANTHER" id="PTHR42941:SF1">
    <property type="entry name" value="SLL1037 PROTEIN"/>
    <property type="match status" value="1"/>
</dbReference>
<dbReference type="EMBL" id="CP053069">
    <property type="protein sequence ID" value="QJR12476.1"/>
    <property type="molecule type" value="Genomic_DNA"/>
</dbReference>
<protein>
    <recommendedName>
        <fullName evidence="4">C4-dicarboxylate ABC transporter substrate-binding protein</fullName>
    </recommendedName>
</protein>
<dbReference type="RefSeq" id="WP_171094717.1">
    <property type="nucleotide sequence ID" value="NZ_CP053069.1"/>
</dbReference>
<dbReference type="NCBIfam" id="TIGR02122">
    <property type="entry name" value="TRAP_TAXI"/>
    <property type="match status" value="1"/>
</dbReference>
<proteinExistence type="predicted"/>
<dbReference type="Proteomes" id="UP000501534">
    <property type="component" value="Chromosome"/>
</dbReference>
<feature type="signal peptide" evidence="1">
    <location>
        <begin position="1"/>
        <end position="23"/>
    </location>
</feature>
<accession>A0A6M4GZ08</accession>
<feature type="chain" id="PRO_5026926819" description="C4-dicarboxylate ABC transporter substrate-binding protein" evidence="1">
    <location>
        <begin position="24"/>
        <end position="322"/>
    </location>
</feature>
<dbReference type="AlphaFoldDB" id="A0A6M4GZ08"/>
<dbReference type="Gene3D" id="3.40.190.10">
    <property type="entry name" value="Periplasmic binding protein-like II"/>
    <property type="match status" value="2"/>
</dbReference>
<evidence type="ECO:0000256" key="1">
    <source>
        <dbReference type="SAM" id="SignalP"/>
    </source>
</evidence>
<sequence>MKRIAVAALAAMVTFGIASSVQAQDKRTRISIGTGGTGGVYYPLGGGIASVLSKHVPGVDATAEVTAGSVANLQLLGSGKSEMGFTMADSAWDAYNGLDKFKDKVPLRTLVVFYPNRMHVVTVEGTGVNKMTDLKGKRVSTGAPVSGTEVMSNRLLEAFGIDAAKDITRERLSVAESVNAIKDGKIDAFTWVGGVPTPAITDLAATPGKKIKLIDHGDGAEGMRKKYGPIYVKNRVLANAYPGETRETSNVDVWNLLVVPANADEKLVYEITKTLFEKKDELVKVHKDAMFLEMGNQMTGASPIPFHPGALKYFKEKGLTVQ</sequence>
<evidence type="ECO:0000313" key="3">
    <source>
        <dbReference type="Proteomes" id="UP000501534"/>
    </source>
</evidence>
<dbReference type="KEGG" id="uru:DSM104443_03562"/>